<dbReference type="GO" id="GO:0016791">
    <property type="term" value="F:phosphatase activity"/>
    <property type="evidence" value="ECO:0007669"/>
    <property type="project" value="TreeGrafter"/>
</dbReference>
<dbReference type="eggNOG" id="COG0639">
    <property type="taxonomic scope" value="Bacteria"/>
</dbReference>
<evidence type="ECO:0000256" key="1">
    <source>
        <dbReference type="ARBA" id="ARBA00008950"/>
    </source>
</evidence>
<dbReference type="RefSeq" id="WP_013703028.1">
    <property type="nucleotide sequence ID" value="NC_015387.1"/>
</dbReference>
<reference evidence="3 4" key="1">
    <citation type="journal article" date="2012" name="Stand. Genomic Sci.">
        <title>Complete genome sequence of the aerobic, heterotroph Marinithermus hydrothermalis type strain (T1(T)) from a deep-sea hydrothermal vent chimney.</title>
        <authorList>
            <person name="Copeland A."/>
            <person name="Gu W."/>
            <person name="Yasawong M."/>
            <person name="Lapidus A."/>
            <person name="Lucas S."/>
            <person name="Deshpande S."/>
            <person name="Pagani I."/>
            <person name="Tapia R."/>
            <person name="Cheng J.F."/>
            <person name="Goodwin L.A."/>
            <person name="Pitluck S."/>
            <person name="Liolios K."/>
            <person name="Ivanova N."/>
            <person name="Mavromatis K."/>
            <person name="Mikhailova N."/>
            <person name="Pati A."/>
            <person name="Chen A."/>
            <person name="Palaniappan K."/>
            <person name="Land M."/>
            <person name="Pan C."/>
            <person name="Brambilla E.M."/>
            <person name="Rohde M."/>
            <person name="Tindall B.J."/>
            <person name="Sikorski J."/>
            <person name="Goker M."/>
            <person name="Detter J.C."/>
            <person name="Bristow J."/>
            <person name="Eisen J.A."/>
            <person name="Markowitz V."/>
            <person name="Hugenholtz P."/>
            <person name="Kyrpides N.C."/>
            <person name="Klenk H.P."/>
            <person name="Woyke T."/>
        </authorList>
    </citation>
    <scope>NUCLEOTIDE SEQUENCE [LARGE SCALE GENOMIC DNA]</scope>
    <source>
        <strain evidence="4">DSM 14884 / JCM 11576 / T1</strain>
    </source>
</reference>
<dbReference type="InterPro" id="IPR024654">
    <property type="entry name" value="Calcineurin-like_PHP_lpxH"/>
</dbReference>
<sequence>MRLAVLADIHGNLPALEAVLEDLEAVRPDLVVVNGDLIHRGPMNRAVLERVWEAPFRFTLGNHDDLVRRWAQRDPALAADHPLAPSLAWTAAQLEAAHLEWIQTLPFGVELETLGLRVHHGSPRHYREGYGPHLNEAALAEITRAYPARVLVGSHTHKPFVLEHGGTLVLNTGAVGAPFNADPRAQYLLLEITSEAVRFEHRYLPYDREAALRAFHTSGFLAEVGLVAEIFYTELRTARSHLVPFLLWLEREGRAFGPEAWRAYQQAAPERFSPVG</sequence>
<dbReference type="EMBL" id="CP002630">
    <property type="protein sequence ID" value="AEB10973.1"/>
    <property type="molecule type" value="Genomic_DNA"/>
</dbReference>
<dbReference type="InterPro" id="IPR050126">
    <property type="entry name" value="Ap4A_hydrolase"/>
</dbReference>
<dbReference type="KEGG" id="mhd:Marky_0212"/>
<dbReference type="HOGENOM" id="CLU_074761_0_1_0"/>
<dbReference type="GO" id="GO:0005737">
    <property type="term" value="C:cytoplasm"/>
    <property type="evidence" value="ECO:0007669"/>
    <property type="project" value="TreeGrafter"/>
</dbReference>
<dbReference type="STRING" id="869210.Marky_0212"/>
<dbReference type="Proteomes" id="UP000007030">
    <property type="component" value="Chromosome"/>
</dbReference>
<dbReference type="SUPFAM" id="SSF56300">
    <property type="entry name" value="Metallo-dependent phosphatases"/>
    <property type="match status" value="1"/>
</dbReference>
<organism evidence="3 4">
    <name type="scientific">Marinithermus hydrothermalis (strain DSM 14884 / JCM 11576 / T1)</name>
    <dbReference type="NCBI Taxonomy" id="869210"/>
    <lineage>
        <taxon>Bacteria</taxon>
        <taxon>Thermotogati</taxon>
        <taxon>Deinococcota</taxon>
        <taxon>Deinococci</taxon>
        <taxon>Thermales</taxon>
        <taxon>Thermaceae</taxon>
        <taxon>Marinithermus</taxon>
    </lineage>
</organism>
<evidence type="ECO:0000313" key="4">
    <source>
        <dbReference type="Proteomes" id="UP000007030"/>
    </source>
</evidence>
<feature type="domain" description="Calcineurin-like phosphoesterase" evidence="2">
    <location>
        <begin position="1"/>
        <end position="194"/>
    </location>
</feature>
<evidence type="ECO:0000259" key="2">
    <source>
        <dbReference type="Pfam" id="PF12850"/>
    </source>
</evidence>
<comment type="similarity">
    <text evidence="1">Belongs to the metallophosphoesterase superfamily. YfcE family.</text>
</comment>
<accession>F2NND2</accession>
<protein>
    <submittedName>
        <fullName evidence="3">Metallophosphoesterase</fullName>
    </submittedName>
</protein>
<dbReference type="InterPro" id="IPR029052">
    <property type="entry name" value="Metallo-depent_PP-like"/>
</dbReference>
<proteinExistence type="inferred from homology"/>
<dbReference type="Pfam" id="PF12850">
    <property type="entry name" value="Metallophos_2"/>
    <property type="match status" value="1"/>
</dbReference>
<dbReference type="PANTHER" id="PTHR42850:SF2">
    <property type="entry name" value="BLL5683 PROTEIN"/>
    <property type="match status" value="1"/>
</dbReference>
<dbReference type="PANTHER" id="PTHR42850">
    <property type="entry name" value="METALLOPHOSPHOESTERASE"/>
    <property type="match status" value="1"/>
</dbReference>
<dbReference type="Gene3D" id="3.60.21.10">
    <property type="match status" value="1"/>
</dbReference>
<dbReference type="AlphaFoldDB" id="F2NND2"/>
<evidence type="ECO:0000313" key="3">
    <source>
        <dbReference type="EMBL" id="AEB10973.1"/>
    </source>
</evidence>
<gene>
    <name evidence="3" type="ordered locus">Marky_0212</name>
</gene>
<name>F2NND2_MARHT</name>
<keyword evidence="4" id="KW-1185">Reference proteome</keyword>
<dbReference type="OrthoDB" id="9813918at2"/>